<dbReference type="InterPro" id="IPR008928">
    <property type="entry name" value="6-hairpin_glycosidase_sf"/>
</dbReference>
<dbReference type="Gene3D" id="1.50.10.20">
    <property type="match status" value="1"/>
</dbReference>
<evidence type="ECO:0000259" key="1">
    <source>
        <dbReference type="Pfam" id="PF03190"/>
    </source>
</evidence>
<dbReference type="Pfam" id="PF03190">
    <property type="entry name" value="Thioredox_DsbH"/>
    <property type="match status" value="1"/>
</dbReference>
<dbReference type="EMBL" id="DTTC01000162">
    <property type="protein sequence ID" value="HIA98062.1"/>
    <property type="molecule type" value="Genomic_DNA"/>
</dbReference>
<organism evidence="2 3">
    <name type="scientific">Marine Group III euryarchaeote</name>
    <dbReference type="NCBI Taxonomy" id="2173149"/>
    <lineage>
        <taxon>Archaea</taxon>
        <taxon>Methanobacteriati</taxon>
        <taxon>Thermoplasmatota</taxon>
        <taxon>Thermoplasmata</taxon>
        <taxon>Candidatus Thermoprofundales</taxon>
    </lineage>
</organism>
<dbReference type="SUPFAM" id="SSF48208">
    <property type="entry name" value="Six-hairpin glycosidases"/>
    <property type="match status" value="1"/>
</dbReference>
<dbReference type="PANTHER" id="PTHR42899">
    <property type="entry name" value="SPERMATOGENESIS-ASSOCIATED PROTEIN 20"/>
    <property type="match status" value="1"/>
</dbReference>
<accession>A0A7J4D078</accession>
<dbReference type="InterPro" id="IPR004879">
    <property type="entry name" value="Ssp411-like_TRX"/>
</dbReference>
<gene>
    <name evidence="2" type="ORF">EYO15_02645</name>
</gene>
<comment type="caution">
    <text evidence="2">The sequence shown here is derived from an EMBL/GenBank/DDBJ whole genome shotgun (WGS) entry which is preliminary data.</text>
</comment>
<evidence type="ECO:0000313" key="3">
    <source>
        <dbReference type="Proteomes" id="UP000589132"/>
    </source>
</evidence>
<dbReference type="GO" id="GO:0005975">
    <property type="term" value="P:carbohydrate metabolic process"/>
    <property type="evidence" value="ECO:0007669"/>
    <property type="project" value="InterPro"/>
</dbReference>
<sequence>FVNIKVDREERPDIDETYMAATQAMNRGQGGWPMTVFLTPELKPFFTGTYFPPQDAYGRPGFPTILQRIAELWETKRADLLSQADSIVNHLNTSVSQSSSIDDTVNQRAIESWKSSHDKIWGGFGPAPKFPNSGAILHLLYDYVVNGNEESLEPAVKTLDAMYEGGIYDHIGGGFARYSVDEKWLVPHFEKMLYDNAQLMEAYLVGYQVTENPEYLKVIEQIFEWLNDEMIDPNGGFYSSMDADSEGVEGKYYVWTKSEIRKILPEKDAKIFCQYYDITDGGNWEGTSIPHLILKKDSICNILKISEEELTNSLEKSRQIVKQHRSSRIPPGTDDKIIVSWNGLMISALAKASYVLGKPEYFETASKSTSFILDRMSKEDGTLYRTYRNDLAHIDAFAEDYSFFGNSLIDMYESSFDPFYLEQSKRFADILVENFLEKGNFRQSLSKNIIINQRNSMDNATPSYNFRCCLLLIRLYFYFDVKKYKEIVEKTLQNHGKLIKEHPSAHSTALFVYNYLSKGPLEVAIIAKSSENKLSEVLKDHLLPYKIVASSVSGLDIPLISDKKMLKNIPTAYICKDYVCKNPITDPDVLDKSLKSHYHG</sequence>
<feature type="non-terminal residue" evidence="2">
    <location>
        <position position="1"/>
    </location>
</feature>
<dbReference type="AlphaFoldDB" id="A0A7J4D078"/>
<dbReference type="Proteomes" id="UP000589132">
    <property type="component" value="Unassembled WGS sequence"/>
</dbReference>
<evidence type="ECO:0000313" key="2">
    <source>
        <dbReference type="EMBL" id="HIA98062.1"/>
    </source>
</evidence>
<dbReference type="PANTHER" id="PTHR42899:SF1">
    <property type="entry name" value="SPERMATOGENESIS-ASSOCIATED PROTEIN 20"/>
    <property type="match status" value="1"/>
</dbReference>
<dbReference type="InterPro" id="IPR024705">
    <property type="entry name" value="Ssp411"/>
</dbReference>
<feature type="domain" description="Spermatogenesis-associated protein 20-like TRX" evidence="1">
    <location>
        <begin position="1"/>
        <end position="91"/>
    </location>
</feature>
<name>A0A7J4D078_9ARCH</name>
<dbReference type="PIRSF" id="PIRSF006402">
    <property type="entry name" value="UCP006402_thioredoxin"/>
    <property type="match status" value="1"/>
</dbReference>
<protein>
    <submittedName>
        <fullName evidence="2">Thioredoxin domain-containing protein</fullName>
    </submittedName>
</protein>
<reference evidence="3" key="1">
    <citation type="journal article" date="2019" name="bioRxiv">
        <title>Genome diversification in globally distributed novel marine Proteobacteria is linked to environmental adaptation.</title>
        <authorList>
            <person name="Zhou Z."/>
            <person name="Tran P.Q."/>
            <person name="Kieft K."/>
            <person name="Anantharaman K."/>
        </authorList>
    </citation>
    <scope>NUCLEOTIDE SEQUENCE [LARGE SCALE GENOMIC DNA]</scope>
</reference>
<dbReference type="Gene3D" id="3.40.30.10">
    <property type="entry name" value="Glutaredoxin"/>
    <property type="match status" value="1"/>
</dbReference>
<proteinExistence type="predicted"/>